<feature type="domain" description="RapZ-like N-terminal" evidence="5">
    <location>
        <begin position="1"/>
        <end position="156"/>
    </location>
</feature>
<keyword evidence="3 4" id="KW-0342">GTP-binding</keyword>
<evidence type="ECO:0000259" key="6">
    <source>
        <dbReference type="Pfam" id="PF22740"/>
    </source>
</evidence>
<dbReference type="RefSeq" id="WP_079698968.1">
    <property type="nucleotide sequence ID" value="NZ_JADNAH010000026.1"/>
</dbReference>
<feature type="binding site" evidence="4">
    <location>
        <begin position="59"/>
        <end position="62"/>
    </location>
    <ligand>
        <name>GTP</name>
        <dbReference type="ChEBI" id="CHEBI:37565"/>
    </ligand>
</feature>
<dbReference type="InterPro" id="IPR053930">
    <property type="entry name" value="RapZ-like_N"/>
</dbReference>
<dbReference type="Proteomes" id="UP000294682">
    <property type="component" value="Unassembled WGS sequence"/>
</dbReference>
<gene>
    <name evidence="7" type="ORF">EDD78_103153</name>
</gene>
<evidence type="ECO:0000313" key="8">
    <source>
        <dbReference type="Proteomes" id="UP000294682"/>
    </source>
</evidence>
<reference evidence="7 8" key="1">
    <citation type="submission" date="2019-03" db="EMBL/GenBank/DDBJ databases">
        <title>Genomic Encyclopedia of Type Strains, Phase IV (KMG-IV): sequencing the most valuable type-strain genomes for metagenomic binning, comparative biology and taxonomic classification.</title>
        <authorList>
            <person name="Goeker M."/>
        </authorList>
    </citation>
    <scope>NUCLEOTIDE SEQUENCE [LARGE SCALE GENOMIC DNA]</scope>
    <source>
        <strain evidence="7 8">DSM 100433</strain>
    </source>
</reference>
<sequence>MEFIIVTGMSGAGKSKAIDVLEDIGFFCVDNVPPQLLGRFADLQKLSGGTINKIAVVVDARGREMFRDFLSSLRSLNETVEGYKILFLDASDGVLLKRYKEGRRKHPLLGGDTLTLQEAIAAERELLHEARQRADYVVDTSLMAPSQLREYLIGTFLQSTHQAMLVRCMSFGFKNGLPAEADLVFDVRCLPNPFYVPELKEHTGLEAPVRDYVFQWPQSQQLAQRLCDLLDFLIPLYLKEGKSQLVVAIGCTGGRHRSVAFAERLSGHLQKKGLRVVTSHRDKDKPNQY</sequence>
<evidence type="ECO:0000256" key="1">
    <source>
        <dbReference type="ARBA" id="ARBA00022741"/>
    </source>
</evidence>
<dbReference type="InterPro" id="IPR027417">
    <property type="entry name" value="P-loop_NTPase"/>
</dbReference>
<dbReference type="InterPro" id="IPR005337">
    <property type="entry name" value="RapZ-like"/>
</dbReference>
<evidence type="ECO:0000256" key="3">
    <source>
        <dbReference type="ARBA" id="ARBA00023134"/>
    </source>
</evidence>
<proteinExistence type="inferred from homology"/>
<dbReference type="PANTHER" id="PTHR30448">
    <property type="entry name" value="RNASE ADAPTER PROTEIN RAPZ"/>
    <property type="match status" value="1"/>
</dbReference>
<feature type="binding site" evidence="4">
    <location>
        <begin position="8"/>
        <end position="15"/>
    </location>
    <ligand>
        <name>ATP</name>
        <dbReference type="ChEBI" id="CHEBI:30616"/>
    </ligand>
</feature>
<protein>
    <submittedName>
        <fullName evidence="7">UPF0042 nucleotide-binding protein</fullName>
    </submittedName>
</protein>
<dbReference type="PANTHER" id="PTHR30448:SF0">
    <property type="entry name" value="RNASE ADAPTER PROTEIN RAPZ"/>
    <property type="match status" value="1"/>
</dbReference>
<dbReference type="GO" id="GO:0005525">
    <property type="term" value="F:GTP binding"/>
    <property type="evidence" value="ECO:0007669"/>
    <property type="project" value="UniProtKB-UniRule"/>
</dbReference>
<evidence type="ECO:0000313" key="7">
    <source>
        <dbReference type="EMBL" id="TCL44115.1"/>
    </source>
</evidence>
<evidence type="ECO:0000256" key="4">
    <source>
        <dbReference type="HAMAP-Rule" id="MF_00636"/>
    </source>
</evidence>
<evidence type="ECO:0000256" key="2">
    <source>
        <dbReference type="ARBA" id="ARBA00022840"/>
    </source>
</evidence>
<dbReference type="HAMAP" id="MF_00636">
    <property type="entry name" value="RapZ_like"/>
    <property type="match status" value="1"/>
</dbReference>
<dbReference type="Pfam" id="PF03668">
    <property type="entry name" value="RapZ-like_N"/>
    <property type="match status" value="1"/>
</dbReference>
<dbReference type="EMBL" id="SLUK01000003">
    <property type="protein sequence ID" value="TCL44115.1"/>
    <property type="molecule type" value="Genomic_DNA"/>
</dbReference>
<name>A0A9X8UKG0_9FIRM</name>
<dbReference type="PIRSF" id="PIRSF005052">
    <property type="entry name" value="P-loopkin"/>
    <property type="match status" value="1"/>
</dbReference>
<dbReference type="AlphaFoldDB" id="A0A9X8UKG0"/>
<keyword evidence="2 4" id="KW-0067">ATP-binding</keyword>
<feature type="domain" description="RapZ C-terminal" evidence="6">
    <location>
        <begin position="165"/>
        <end position="283"/>
    </location>
</feature>
<dbReference type="NCBIfam" id="NF003828">
    <property type="entry name" value="PRK05416.1"/>
    <property type="match status" value="1"/>
</dbReference>
<dbReference type="GO" id="GO:0005524">
    <property type="term" value="F:ATP binding"/>
    <property type="evidence" value="ECO:0007669"/>
    <property type="project" value="UniProtKB-UniRule"/>
</dbReference>
<evidence type="ECO:0000259" key="5">
    <source>
        <dbReference type="Pfam" id="PF03668"/>
    </source>
</evidence>
<keyword evidence="8" id="KW-1185">Reference proteome</keyword>
<dbReference type="SUPFAM" id="SSF52540">
    <property type="entry name" value="P-loop containing nucleoside triphosphate hydrolases"/>
    <property type="match status" value="1"/>
</dbReference>
<dbReference type="InterPro" id="IPR053931">
    <property type="entry name" value="RapZ_C"/>
</dbReference>
<organism evidence="7 8">
    <name type="scientific">Harryflintia acetispora</name>
    <dbReference type="NCBI Taxonomy" id="1849041"/>
    <lineage>
        <taxon>Bacteria</taxon>
        <taxon>Bacillati</taxon>
        <taxon>Bacillota</taxon>
        <taxon>Clostridia</taxon>
        <taxon>Eubacteriales</taxon>
        <taxon>Oscillospiraceae</taxon>
        <taxon>Harryflintia</taxon>
    </lineage>
</organism>
<comment type="caution">
    <text evidence="7">The sequence shown here is derived from an EMBL/GenBank/DDBJ whole genome shotgun (WGS) entry which is preliminary data.</text>
</comment>
<dbReference type="OrthoDB" id="9784461at2"/>
<dbReference type="Pfam" id="PF22740">
    <property type="entry name" value="PapZ_C"/>
    <property type="match status" value="1"/>
</dbReference>
<accession>A0A9X8UKG0</accession>
<keyword evidence="1 4" id="KW-0547">Nucleotide-binding</keyword>